<dbReference type="OrthoDB" id="9810066at2"/>
<evidence type="ECO:0000256" key="8">
    <source>
        <dbReference type="ARBA" id="ARBA00022691"/>
    </source>
</evidence>
<comment type="similarity">
    <text evidence="2">Belongs to the methyltransferase superfamily. L-isoaspartyl/D-aspartyl protein methyltransferase family.</text>
</comment>
<proteinExistence type="inferred from homology"/>
<dbReference type="InterPro" id="IPR000682">
    <property type="entry name" value="PCMT"/>
</dbReference>
<sequence>MNDPASDRSRFLARLRADEPSFATRVLEAAALVPREVFLPIRGADPYGYGPLPLDCGETMPDAVTALRLIHALDLSQRHRVLEIGTGSGYGTALIARLALHVTSLERYRRLLARAETALREAGVTNVSLFLADGSEGYAEAAPYDRILVNAAFPALPKHFLDQMGPQSTLVCAIGEGTGEQMLVRLSKVGARFERDDLWPVRYQPIASGIAAAL</sequence>
<dbReference type="PROSITE" id="PS01279">
    <property type="entry name" value="PCMT"/>
    <property type="match status" value="1"/>
</dbReference>
<dbReference type="PANTHER" id="PTHR11579">
    <property type="entry name" value="PROTEIN-L-ISOASPARTATE O-METHYLTRANSFERASE"/>
    <property type="match status" value="1"/>
</dbReference>
<dbReference type="AlphaFoldDB" id="A0A371XAV0"/>
<evidence type="ECO:0000256" key="5">
    <source>
        <dbReference type="ARBA" id="ARBA00022490"/>
    </source>
</evidence>
<dbReference type="InterPro" id="IPR029063">
    <property type="entry name" value="SAM-dependent_MTases_sf"/>
</dbReference>
<dbReference type="PANTHER" id="PTHR11579:SF0">
    <property type="entry name" value="PROTEIN-L-ISOASPARTATE(D-ASPARTATE) O-METHYLTRANSFERASE"/>
    <property type="match status" value="1"/>
</dbReference>
<evidence type="ECO:0000256" key="11">
    <source>
        <dbReference type="ARBA" id="ARBA00031350"/>
    </source>
</evidence>
<organism evidence="12 13">
    <name type="scientific">Fulvimarina endophytica</name>
    <dbReference type="NCBI Taxonomy" id="2293836"/>
    <lineage>
        <taxon>Bacteria</taxon>
        <taxon>Pseudomonadati</taxon>
        <taxon>Pseudomonadota</taxon>
        <taxon>Alphaproteobacteria</taxon>
        <taxon>Hyphomicrobiales</taxon>
        <taxon>Aurantimonadaceae</taxon>
        <taxon>Fulvimarina</taxon>
    </lineage>
</organism>
<accession>A0A371XAV0</accession>
<comment type="caution">
    <text evidence="12">The sequence shown here is derived from an EMBL/GenBank/DDBJ whole genome shotgun (WGS) entry which is preliminary data.</text>
</comment>
<evidence type="ECO:0000256" key="9">
    <source>
        <dbReference type="ARBA" id="ARBA00030757"/>
    </source>
</evidence>
<keyword evidence="6 12" id="KW-0489">Methyltransferase</keyword>
<keyword evidence="5" id="KW-0963">Cytoplasm</keyword>
<dbReference type="CDD" id="cd02440">
    <property type="entry name" value="AdoMet_MTases"/>
    <property type="match status" value="1"/>
</dbReference>
<dbReference type="Gene3D" id="3.40.50.150">
    <property type="entry name" value="Vaccinia Virus protein VP39"/>
    <property type="match status" value="1"/>
</dbReference>
<dbReference type="Proteomes" id="UP000264310">
    <property type="component" value="Unassembled WGS sequence"/>
</dbReference>
<evidence type="ECO:0000256" key="10">
    <source>
        <dbReference type="ARBA" id="ARBA00031323"/>
    </source>
</evidence>
<keyword evidence="13" id="KW-1185">Reference proteome</keyword>
<dbReference type="GO" id="GO:0005737">
    <property type="term" value="C:cytoplasm"/>
    <property type="evidence" value="ECO:0007669"/>
    <property type="project" value="UniProtKB-SubCell"/>
</dbReference>
<dbReference type="EC" id="2.1.1.77" evidence="3"/>
<evidence type="ECO:0000256" key="4">
    <source>
        <dbReference type="ARBA" id="ARBA00013346"/>
    </source>
</evidence>
<dbReference type="EMBL" id="QURL01000001">
    <property type="protein sequence ID" value="RFC66365.1"/>
    <property type="molecule type" value="Genomic_DNA"/>
</dbReference>
<dbReference type="RefSeq" id="WP_116681617.1">
    <property type="nucleotide sequence ID" value="NZ_QURL01000001.1"/>
</dbReference>
<evidence type="ECO:0000256" key="3">
    <source>
        <dbReference type="ARBA" id="ARBA00011890"/>
    </source>
</evidence>
<evidence type="ECO:0000256" key="7">
    <source>
        <dbReference type="ARBA" id="ARBA00022679"/>
    </source>
</evidence>
<comment type="subcellular location">
    <subcellularLocation>
        <location evidence="1">Cytoplasm</location>
    </subcellularLocation>
</comment>
<gene>
    <name evidence="12" type="ORF">DYI37_02655</name>
</gene>
<dbReference type="GO" id="GO:0004719">
    <property type="term" value="F:protein-L-isoaspartate (D-aspartate) O-methyltransferase activity"/>
    <property type="evidence" value="ECO:0007669"/>
    <property type="project" value="UniProtKB-EC"/>
</dbReference>
<evidence type="ECO:0000313" key="13">
    <source>
        <dbReference type="Proteomes" id="UP000264310"/>
    </source>
</evidence>
<keyword evidence="7 12" id="KW-0808">Transferase</keyword>
<dbReference type="Pfam" id="PF01135">
    <property type="entry name" value="PCMT"/>
    <property type="match status" value="1"/>
</dbReference>
<evidence type="ECO:0000256" key="1">
    <source>
        <dbReference type="ARBA" id="ARBA00004496"/>
    </source>
</evidence>
<dbReference type="GO" id="GO:0032259">
    <property type="term" value="P:methylation"/>
    <property type="evidence" value="ECO:0007669"/>
    <property type="project" value="UniProtKB-KW"/>
</dbReference>
<evidence type="ECO:0000313" key="12">
    <source>
        <dbReference type="EMBL" id="RFC66365.1"/>
    </source>
</evidence>
<protein>
    <recommendedName>
        <fullName evidence="4">Protein-L-isoaspartate O-methyltransferase</fullName>
        <ecNumber evidence="3">2.1.1.77</ecNumber>
    </recommendedName>
    <alternativeName>
        <fullName evidence="11">L-isoaspartyl protein carboxyl methyltransferase</fullName>
    </alternativeName>
    <alternativeName>
        <fullName evidence="9">Protein L-isoaspartyl methyltransferase</fullName>
    </alternativeName>
    <alternativeName>
        <fullName evidence="10">Protein-beta-aspartate methyltransferase</fullName>
    </alternativeName>
</protein>
<name>A0A371XAV0_9HYPH</name>
<dbReference type="SUPFAM" id="SSF53335">
    <property type="entry name" value="S-adenosyl-L-methionine-dependent methyltransferases"/>
    <property type="match status" value="1"/>
</dbReference>
<evidence type="ECO:0000256" key="6">
    <source>
        <dbReference type="ARBA" id="ARBA00022603"/>
    </source>
</evidence>
<evidence type="ECO:0000256" key="2">
    <source>
        <dbReference type="ARBA" id="ARBA00005369"/>
    </source>
</evidence>
<reference evidence="12 13" key="1">
    <citation type="submission" date="2018-08" db="EMBL/GenBank/DDBJ databases">
        <title>Fulvimarina sp. 85, whole genome shotgun sequence.</title>
        <authorList>
            <person name="Tuo L."/>
        </authorList>
    </citation>
    <scope>NUCLEOTIDE SEQUENCE [LARGE SCALE GENOMIC DNA]</scope>
    <source>
        <strain evidence="12 13">85</strain>
    </source>
</reference>
<keyword evidence="8" id="KW-0949">S-adenosyl-L-methionine</keyword>